<dbReference type="AlphaFoldDB" id="A0A0M8PAQ0"/>
<comment type="caution">
    <text evidence="1">The sequence shown here is derived from an EMBL/GenBank/DDBJ whole genome shotgun (WGS) entry which is preliminary data.</text>
</comment>
<proteinExistence type="predicted"/>
<reference evidence="1 2" key="1">
    <citation type="submission" date="2015-08" db="EMBL/GenBank/DDBJ databases">
        <title>Genome sequencing of Penicillium nordicum.</title>
        <authorList>
            <person name="Nguyen H.D."/>
            <person name="Seifert K.A."/>
        </authorList>
    </citation>
    <scope>NUCLEOTIDE SEQUENCE [LARGE SCALE GENOMIC DNA]</scope>
    <source>
        <strain evidence="1 2">DAOMC 185683</strain>
    </source>
</reference>
<keyword evidence="2" id="KW-1185">Reference proteome</keyword>
<protein>
    <submittedName>
        <fullName evidence="1">Uncharacterized protein</fullName>
    </submittedName>
</protein>
<dbReference type="Proteomes" id="UP000037696">
    <property type="component" value="Unassembled WGS sequence"/>
</dbReference>
<evidence type="ECO:0000313" key="1">
    <source>
        <dbReference type="EMBL" id="KOS48736.1"/>
    </source>
</evidence>
<dbReference type="EMBL" id="LHQQ01000002">
    <property type="protein sequence ID" value="KOS48736.1"/>
    <property type="molecule type" value="Genomic_DNA"/>
</dbReference>
<organism evidence="1 2">
    <name type="scientific">Penicillium nordicum</name>
    <dbReference type="NCBI Taxonomy" id="229535"/>
    <lineage>
        <taxon>Eukaryota</taxon>
        <taxon>Fungi</taxon>
        <taxon>Dikarya</taxon>
        <taxon>Ascomycota</taxon>
        <taxon>Pezizomycotina</taxon>
        <taxon>Eurotiomycetes</taxon>
        <taxon>Eurotiomycetidae</taxon>
        <taxon>Eurotiales</taxon>
        <taxon>Aspergillaceae</taxon>
        <taxon>Penicillium</taxon>
    </lineage>
</organism>
<gene>
    <name evidence="1" type="ORF">ACN38_g213</name>
</gene>
<evidence type="ECO:0000313" key="2">
    <source>
        <dbReference type="Proteomes" id="UP000037696"/>
    </source>
</evidence>
<name>A0A0M8PAQ0_9EURO</name>
<sequence length="69" mass="7948">MAYLSVSSEAQNVPRRVWGRRGMLLNAHEFQNQMECEKWGYSPPFVYCKAFTPLNSAHRSSYDAFESAV</sequence>
<accession>A0A0M8PAQ0</accession>